<evidence type="ECO:0000313" key="5">
    <source>
        <dbReference type="Proteomes" id="UP001212841"/>
    </source>
</evidence>
<dbReference type="PROSITE" id="PS51450">
    <property type="entry name" value="LRR"/>
    <property type="match status" value="2"/>
</dbReference>
<feature type="domain" description="U2A'/phosphoprotein 32 family A C-terminal" evidence="3">
    <location>
        <begin position="828"/>
        <end position="846"/>
    </location>
</feature>
<dbReference type="SMART" id="SM00365">
    <property type="entry name" value="LRR_SD22"/>
    <property type="match status" value="4"/>
</dbReference>
<feature type="non-terminal residue" evidence="4">
    <location>
        <position position="1"/>
    </location>
</feature>
<keyword evidence="1" id="KW-0433">Leucine-rich repeat</keyword>
<dbReference type="PANTHER" id="PTHR45973">
    <property type="entry name" value="PROTEIN PHOSPHATASE 1 REGULATORY SUBUNIT SDS22-RELATED"/>
    <property type="match status" value="1"/>
</dbReference>
<reference evidence="4" key="1">
    <citation type="submission" date="2020-05" db="EMBL/GenBank/DDBJ databases">
        <title>Phylogenomic resolution of chytrid fungi.</title>
        <authorList>
            <person name="Stajich J.E."/>
            <person name="Amses K."/>
            <person name="Simmons R."/>
            <person name="Seto K."/>
            <person name="Myers J."/>
            <person name="Bonds A."/>
            <person name="Quandt C.A."/>
            <person name="Barry K."/>
            <person name="Liu P."/>
            <person name="Grigoriev I."/>
            <person name="Longcore J.E."/>
            <person name="James T.Y."/>
        </authorList>
    </citation>
    <scope>NUCLEOTIDE SEQUENCE</scope>
    <source>
        <strain evidence="4">JEL0318</strain>
    </source>
</reference>
<dbReference type="Pfam" id="PF14580">
    <property type="entry name" value="LRR_9"/>
    <property type="match status" value="1"/>
</dbReference>
<dbReference type="GO" id="GO:0005634">
    <property type="term" value="C:nucleus"/>
    <property type="evidence" value="ECO:0007669"/>
    <property type="project" value="UniProtKB-SubCell"/>
</dbReference>
<dbReference type="Gene3D" id="3.80.10.10">
    <property type="entry name" value="Ribonuclease Inhibitor"/>
    <property type="match status" value="3"/>
</dbReference>
<comment type="caution">
    <text evidence="4">The sequence shown here is derived from an EMBL/GenBank/DDBJ whole genome shotgun (WGS) entry which is preliminary data.</text>
</comment>
<keyword evidence="5" id="KW-1185">Reference proteome</keyword>
<dbReference type="SMART" id="SM00369">
    <property type="entry name" value="LRR_TYP"/>
    <property type="match status" value="5"/>
</dbReference>
<dbReference type="SUPFAM" id="SSF52058">
    <property type="entry name" value="L domain-like"/>
    <property type="match status" value="1"/>
</dbReference>
<name>A0AAD5WZK4_9FUNG</name>
<keyword evidence="2" id="KW-0677">Repeat</keyword>
<dbReference type="SMART" id="SM00446">
    <property type="entry name" value="LRRcap"/>
    <property type="match status" value="2"/>
</dbReference>
<dbReference type="InterPro" id="IPR003591">
    <property type="entry name" value="Leu-rich_rpt_typical-subtyp"/>
</dbReference>
<sequence length="886" mass="99739">MAVDMGTTISYCFSIARAILLMHPCSGPIQIMDSFLTQFVEAEPVIDAAEGKVDAVIPSAEDKDTKLRVKRQWIYQNDPDVINLCSHNAISEAVFANLPSSIKALEMCFYNFPMIAGIQHFNHIISLSIVAQDIQEIYGLEECTNLEKLWICETRISKLQGLEKCSQLRELYLYGNRISIIEGLDNLISLEKLWLSDNDIAVLENLSSLVNLRDLRIGNNKITSVGDALNENVNLRELNIAGNQVASFREVLFLARLPKLTSLCLSDPNFADNPICALCNYQTHVIYHLPKLTSLDTLEVTEESRRIISATVLKKRMYYNMRIRTIKRNTNFLIKLLDNIYAEGQNAIESDIAGLMSRAKKVQKRWDDFTLSTARRDQPENAPIFEKLEDARYRLSQLIDKKSLTLRALNRHKEDIASHITQQSDMAIRKLLLELETGGNVRFEDEQTTDAWFQTCETLVKTFILKATTHTPHRRIQIHRISRIHNRFLKNKFEEKVAMRSGMGDGEMEYLCWQMGTGDVGFRVVEHGFRGLDVEVERGRVVFNNFLDCEEGGEGVGKGKGREVGKRLKQAVIVRAFAGRVGCVENLDVAQPTPSHDLLYQNLPTPNIHTSAEDTSRMYLPTDLDLVLPEYFVEYSIESDLDRLTTKVEKLMVDIAYSNKLSLADMPGVVMEVRGELGGDPTTPISNVPLPTLEKEFPEINIADDPALFPRDPSITDVLHNRHPTQCTLLNITGLDIPQLSSFSTFSQIRSLTMSHCGLEDIPDLGSFAVLERVDLSFNAVREVGGGLRGCKGLRKVDLGRNLVGALEGGDLEGIQELDLRFNPVARRKGYRALVLHCVPSVKVLDGYTVDHQEKLITEIPTALLLDRSSTQPHLFRPLSVRTRSG</sequence>
<dbReference type="PANTHER" id="PTHR45973:SF35">
    <property type="entry name" value="LEUCINE-RICH REPEAT-CONTAINING PROTEIN 43"/>
    <property type="match status" value="1"/>
</dbReference>
<evidence type="ECO:0000313" key="4">
    <source>
        <dbReference type="EMBL" id="KAJ3037570.1"/>
    </source>
</evidence>
<dbReference type="InterPro" id="IPR001611">
    <property type="entry name" value="Leu-rich_rpt"/>
</dbReference>
<proteinExistence type="predicted"/>
<dbReference type="InterPro" id="IPR003603">
    <property type="entry name" value="U2A'_phosphoprotein32A_C"/>
</dbReference>
<gene>
    <name evidence="4" type="primary">LRRC9</name>
    <name evidence="4" type="ORF">HK097_003471</name>
</gene>
<organism evidence="4 5">
    <name type="scientific">Rhizophlyctis rosea</name>
    <dbReference type="NCBI Taxonomy" id="64517"/>
    <lineage>
        <taxon>Eukaryota</taxon>
        <taxon>Fungi</taxon>
        <taxon>Fungi incertae sedis</taxon>
        <taxon>Chytridiomycota</taxon>
        <taxon>Chytridiomycota incertae sedis</taxon>
        <taxon>Chytridiomycetes</taxon>
        <taxon>Rhizophlyctidales</taxon>
        <taxon>Rhizophlyctidaceae</taxon>
        <taxon>Rhizophlyctis</taxon>
    </lineage>
</organism>
<protein>
    <submittedName>
        <fullName evidence="4">Leucine-rich repeat-containing protein 9</fullName>
    </submittedName>
</protein>
<evidence type="ECO:0000256" key="2">
    <source>
        <dbReference type="ARBA" id="ARBA00022737"/>
    </source>
</evidence>
<evidence type="ECO:0000259" key="3">
    <source>
        <dbReference type="SMART" id="SM00446"/>
    </source>
</evidence>
<dbReference type="Proteomes" id="UP001212841">
    <property type="component" value="Unassembled WGS sequence"/>
</dbReference>
<dbReference type="SUPFAM" id="SSF52075">
    <property type="entry name" value="Outer arm dynein light chain 1"/>
    <property type="match status" value="1"/>
</dbReference>
<dbReference type="AlphaFoldDB" id="A0AAD5WZK4"/>
<dbReference type="InterPro" id="IPR032675">
    <property type="entry name" value="LRR_dom_sf"/>
</dbReference>
<dbReference type="EMBL" id="JADGJD010001818">
    <property type="protein sequence ID" value="KAJ3037570.1"/>
    <property type="molecule type" value="Genomic_DNA"/>
</dbReference>
<dbReference type="InterPro" id="IPR050576">
    <property type="entry name" value="Cilia_flagella_integrity"/>
</dbReference>
<evidence type="ECO:0000256" key="1">
    <source>
        <dbReference type="ARBA" id="ARBA00022614"/>
    </source>
</evidence>
<accession>A0AAD5WZK4</accession>
<feature type="domain" description="U2A'/phosphoprotein 32 family A C-terminal" evidence="3">
    <location>
        <begin position="278"/>
        <end position="296"/>
    </location>
</feature>